<dbReference type="AlphaFoldDB" id="A0A433YFG3"/>
<protein>
    <submittedName>
        <fullName evidence="1">Uncharacterized protein</fullName>
    </submittedName>
</protein>
<reference evidence="1 2" key="1">
    <citation type="submission" date="2018-12" db="EMBL/GenBank/DDBJ databases">
        <authorList>
            <person name="Sun L."/>
            <person name="Chen Z."/>
        </authorList>
    </citation>
    <scope>NUCLEOTIDE SEQUENCE [LARGE SCALE GENOMIC DNA]</scope>
    <source>
        <strain evidence="1 2">DSM 15890</strain>
    </source>
</reference>
<sequence length="81" mass="9211">MDRRIGGRRDKLPLFIMSGGMQMFVDQETGKSKRPTTDKCTICNDPDPQQHTTLGASFCETCWEIMKTGDEDALGERIVWE</sequence>
<organism evidence="1 2">
    <name type="scientific">Paenibacillus anaericanus</name>
    <dbReference type="NCBI Taxonomy" id="170367"/>
    <lineage>
        <taxon>Bacteria</taxon>
        <taxon>Bacillati</taxon>
        <taxon>Bacillota</taxon>
        <taxon>Bacilli</taxon>
        <taxon>Bacillales</taxon>
        <taxon>Paenibacillaceae</taxon>
        <taxon>Paenibacillus</taxon>
    </lineage>
</organism>
<dbReference type="EMBL" id="RZNY01000001">
    <property type="protein sequence ID" value="RUT48619.1"/>
    <property type="molecule type" value="Genomic_DNA"/>
</dbReference>
<dbReference type="Proteomes" id="UP000279446">
    <property type="component" value="Unassembled WGS sequence"/>
</dbReference>
<proteinExistence type="predicted"/>
<evidence type="ECO:0000313" key="1">
    <source>
        <dbReference type="EMBL" id="RUT48619.1"/>
    </source>
</evidence>
<keyword evidence="2" id="KW-1185">Reference proteome</keyword>
<comment type="caution">
    <text evidence="1">The sequence shown here is derived from an EMBL/GenBank/DDBJ whole genome shotgun (WGS) entry which is preliminary data.</text>
</comment>
<gene>
    <name evidence="1" type="ORF">EJP82_01370</name>
</gene>
<evidence type="ECO:0000313" key="2">
    <source>
        <dbReference type="Proteomes" id="UP000279446"/>
    </source>
</evidence>
<name>A0A433YFG3_9BACL</name>
<accession>A0A433YFG3</accession>